<feature type="transmembrane region" description="Helical" evidence="8">
    <location>
        <begin position="216"/>
        <end position="249"/>
    </location>
</feature>
<keyword evidence="5 8" id="KW-0812">Transmembrane</keyword>
<feature type="transmembrane region" description="Helical" evidence="8">
    <location>
        <begin position="305"/>
        <end position="324"/>
    </location>
</feature>
<evidence type="ECO:0000313" key="9">
    <source>
        <dbReference type="EMBL" id="PYI53974.1"/>
    </source>
</evidence>
<comment type="caution">
    <text evidence="9">The sequence shown here is derived from an EMBL/GenBank/DDBJ whole genome shotgun (WGS) entry which is preliminary data.</text>
</comment>
<dbReference type="Pfam" id="PF03845">
    <property type="entry name" value="Spore_permease"/>
    <property type="match status" value="1"/>
</dbReference>
<feature type="transmembrane region" description="Helical" evidence="8">
    <location>
        <begin position="269"/>
        <end position="293"/>
    </location>
</feature>
<evidence type="ECO:0000256" key="4">
    <source>
        <dbReference type="ARBA" id="ARBA00022544"/>
    </source>
</evidence>
<dbReference type="PANTHER" id="PTHR34975">
    <property type="entry name" value="SPORE GERMINATION PROTEIN A2"/>
    <property type="match status" value="1"/>
</dbReference>
<accession>A0A2V5K7I8</accession>
<comment type="subcellular location">
    <subcellularLocation>
        <location evidence="1">Membrane</location>
        <topology evidence="1">Multi-pass membrane protein</topology>
    </subcellularLocation>
</comment>
<dbReference type="PANTHER" id="PTHR34975:SF2">
    <property type="entry name" value="SPORE GERMINATION PROTEIN A2"/>
    <property type="match status" value="1"/>
</dbReference>
<evidence type="ECO:0000256" key="1">
    <source>
        <dbReference type="ARBA" id="ARBA00004141"/>
    </source>
</evidence>
<feature type="transmembrane region" description="Helical" evidence="8">
    <location>
        <begin position="104"/>
        <end position="127"/>
    </location>
</feature>
<dbReference type="Proteomes" id="UP000247476">
    <property type="component" value="Unassembled WGS sequence"/>
</dbReference>
<dbReference type="GO" id="GO:0016020">
    <property type="term" value="C:membrane"/>
    <property type="evidence" value="ECO:0007669"/>
    <property type="project" value="UniProtKB-SubCell"/>
</dbReference>
<dbReference type="NCBIfam" id="TIGR00912">
    <property type="entry name" value="2A0309"/>
    <property type="match status" value="1"/>
</dbReference>
<organism evidence="9 10">
    <name type="scientific">Paenibacillus flagellatus</name>
    <dbReference type="NCBI Taxonomy" id="2211139"/>
    <lineage>
        <taxon>Bacteria</taxon>
        <taxon>Bacillati</taxon>
        <taxon>Bacillota</taxon>
        <taxon>Bacilli</taxon>
        <taxon>Bacillales</taxon>
        <taxon>Paenibacillaceae</taxon>
        <taxon>Paenibacillus</taxon>
    </lineage>
</organism>
<evidence type="ECO:0000256" key="2">
    <source>
        <dbReference type="ARBA" id="ARBA00007998"/>
    </source>
</evidence>
<evidence type="ECO:0000256" key="6">
    <source>
        <dbReference type="ARBA" id="ARBA00022989"/>
    </source>
</evidence>
<dbReference type="OrthoDB" id="2840438at2"/>
<keyword evidence="10" id="KW-1185">Reference proteome</keyword>
<dbReference type="InterPro" id="IPR004761">
    <property type="entry name" value="Spore_GerAB"/>
</dbReference>
<reference evidence="9 10" key="1">
    <citation type="submission" date="2018-05" db="EMBL/GenBank/DDBJ databases">
        <title>Paenibacillus flagellatus sp. nov., isolated from selenium mineral soil.</title>
        <authorList>
            <person name="Dai X."/>
        </authorList>
    </citation>
    <scope>NUCLEOTIDE SEQUENCE [LARGE SCALE GENOMIC DNA]</scope>
    <source>
        <strain evidence="9 10">DXL2</strain>
    </source>
</reference>
<evidence type="ECO:0000256" key="3">
    <source>
        <dbReference type="ARBA" id="ARBA00022448"/>
    </source>
</evidence>
<feature type="transmembrane region" description="Helical" evidence="8">
    <location>
        <begin position="330"/>
        <end position="356"/>
    </location>
</feature>
<keyword evidence="6 8" id="KW-1133">Transmembrane helix</keyword>
<name>A0A2V5K7I8_9BACL</name>
<feature type="transmembrane region" description="Helical" evidence="8">
    <location>
        <begin position="136"/>
        <end position="165"/>
    </location>
</feature>
<feature type="transmembrane region" description="Helical" evidence="8">
    <location>
        <begin position="12"/>
        <end position="30"/>
    </location>
</feature>
<evidence type="ECO:0000313" key="10">
    <source>
        <dbReference type="Proteomes" id="UP000247476"/>
    </source>
</evidence>
<keyword evidence="7 8" id="KW-0472">Membrane</keyword>
<sequence length="364" mass="39897">MSRTAVRVSELVVGLVLFEIGSTPLFLLGGKAKRDAWLAMGIGAAIGFVLLLMYLSIHRRDPERDLFELCRRYWGRWAGALGGLAFSLYFAYETSRNLRDLGELTVLTLLVKTPLFFIMIITIAVVANTVLHGAEVLFWTCLTLFPIVIGSYALIVGLIAGVGLIHPELMLPVLDDGWKPVWDSAFPEIVSFPFGQTALFLVFLPMAKRGKRLSAAVMTAYGGVAVFLIAINQINILVLGPMLAANATFPLLQTVQLIQIAEVFERMDILFALLLYLGLGIKMAAFYTGAVIGLEKVTGIAYKKLVVPTGAAIYAMAFLSPSYTHHIWTGLVVFVNAVSPVFQMALPALLFVAMLVRRNRRGRA</sequence>
<dbReference type="RefSeq" id="WP_110840958.1">
    <property type="nucleotide sequence ID" value="NZ_QJVJ01000006.1"/>
</dbReference>
<feature type="transmembrane region" description="Helical" evidence="8">
    <location>
        <begin position="74"/>
        <end position="92"/>
    </location>
</feature>
<dbReference type="AlphaFoldDB" id="A0A2V5K7I8"/>
<evidence type="ECO:0000256" key="5">
    <source>
        <dbReference type="ARBA" id="ARBA00022692"/>
    </source>
</evidence>
<dbReference type="GO" id="GO:0009847">
    <property type="term" value="P:spore germination"/>
    <property type="evidence" value="ECO:0007669"/>
    <property type="project" value="InterPro"/>
</dbReference>
<comment type="similarity">
    <text evidence="2">Belongs to the amino acid-polyamine-organocation (APC) superfamily. Spore germination protein (SGP) (TC 2.A.3.9) family.</text>
</comment>
<proteinExistence type="inferred from homology"/>
<protein>
    <submittedName>
        <fullName evidence="9">Spore gernimation protein</fullName>
    </submittedName>
</protein>
<dbReference type="EMBL" id="QJVJ01000006">
    <property type="protein sequence ID" value="PYI53974.1"/>
    <property type="molecule type" value="Genomic_DNA"/>
</dbReference>
<evidence type="ECO:0000256" key="8">
    <source>
        <dbReference type="SAM" id="Phobius"/>
    </source>
</evidence>
<gene>
    <name evidence="9" type="ORF">DLM86_15600</name>
</gene>
<evidence type="ECO:0000256" key="7">
    <source>
        <dbReference type="ARBA" id="ARBA00023136"/>
    </source>
</evidence>
<feature type="transmembrane region" description="Helical" evidence="8">
    <location>
        <begin position="36"/>
        <end position="54"/>
    </location>
</feature>
<keyword evidence="4" id="KW-0309">Germination</keyword>
<keyword evidence="3" id="KW-0813">Transport</keyword>
<feature type="transmembrane region" description="Helical" evidence="8">
    <location>
        <begin position="185"/>
        <end position="204"/>
    </location>
</feature>